<dbReference type="GO" id="GO:1990281">
    <property type="term" value="C:efflux pump complex"/>
    <property type="evidence" value="ECO:0007669"/>
    <property type="project" value="TreeGrafter"/>
</dbReference>
<accession>A0A2K9PPB2</accession>
<keyword evidence="3" id="KW-0813">Transport</keyword>
<dbReference type="PANTHER" id="PTHR30026:SF20">
    <property type="entry name" value="OUTER MEMBRANE PROTEIN TOLC"/>
    <property type="match status" value="1"/>
</dbReference>
<evidence type="ECO:0000313" key="11">
    <source>
        <dbReference type="EMBL" id="AUP78875.1"/>
    </source>
</evidence>
<feature type="region of interest" description="Disordered" evidence="9">
    <location>
        <begin position="287"/>
        <end position="311"/>
    </location>
</feature>
<dbReference type="GO" id="GO:0015562">
    <property type="term" value="F:efflux transmembrane transporter activity"/>
    <property type="evidence" value="ECO:0007669"/>
    <property type="project" value="InterPro"/>
</dbReference>
<feature type="chain" id="PRO_5014830564" evidence="10">
    <location>
        <begin position="20"/>
        <end position="461"/>
    </location>
</feature>
<dbReference type="EMBL" id="CP025791">
    <property type="protein sequence ID" value="AUP78875.1"/>
    <property type="molecule type" value="Genomic_DNA"/>
</dbReference>
<dbReference type="SUPFAM" id="SSF56954">
    <property type="entry name" value="Outer membrane efflux proteins (OEP)"/>
    <property type="match status" value="1"/>
</dbReference>
<dbReference type="Gene3D" id="1.20.1600.10">
    <property type="entry name" value="Outer membrane efflux proteins (OEP)"/>
    <property type="match status" value="1"/>
</dbReference>
<keyword evidence="10" id="KW-0732">Signal</keyword>
<evidence type="ECO:0000256" key="9">
    <source>
        <dbReference type="SAM" id="MobiDB-lite"/>
    </source>
</evidence>
<dbReference type="InterPro" id="IPR051906">
    <property type="entry name" value="TolC-like"/>
</dbReference>
<evidence type="ECO:0000256" key="10">
    <source>
        <dbReference type="SAM" id="SignalP"/>
    </source>
</evidence>
<keyword evidence="4" id="KW-1134">Transmembrane beta strand</keyword>
<evidence type="ECO:0000256" key="6">
    <source>
        <dbReference type="ARBA" id="ARBA00023136"/>
    </source>
</evidence>
<dbReference type="PANTHER" id="PTHR30026">
    <property type="entry name" value="OUTER MEMBRANE PROTEIN TOLC"/>
    <property type="match status" value="1"/>
</dbReference>
<feature type="signal peptide" evidence="10">
    <location>
        <begin position="1"/>
        <end position="19"/>
    </location>
</feature>
<dbReference type="GO" id="GO:0015288">
    <property type="term" value="F:porin activity"/>
    <property type="evidence" value="ECO:0007669"/>
    <property type="project" value="TreeGrafter"/>
</dbReference>
<keyword evidence="8" id="KW-0175">Coiled coil</keyword>
<keyword evidence="5" id="KW-0812">Transmembrane</keyword>
<gene>
    <name evidence="11" type="ORF">C1H87_09245</name>
</gene>
<dbReference type="GO" id="GO:0009279">
    <property type="term" value="C:cell outer membrane"/>
    <property type="evidence" value="ECO:0007669"/>
    <property type="project" value="UniProtKB-SubCell"/>
</dbReference>
<dbReference type="InterPro" id="IPR003423">
    <property type="entry name" value="OMP_efflux"/>
</dbReference>
<feature type="coiled-coil region" evidence="8">
    <location>
        <begin position="348"/>
        <end position="391"/>
    </location>
</feature>
<comment type="subcellular location">
    <subcellularLocation>
        <location evidence="1">Cell outer membrane</location>
    </subcellularLocation>
</comment>
<organism evidence="11 12">
    <name type="scientific">Flavivirga eckloniae</name>
    <dbReference type="NCBI Taxonomy" id="1803846"/>
    <lineage>
        <taxon>Bacteria</taxon>
        <taxon>Pseudomonadati</taxon>
        <taxon>Bacteroidota</taxon>
        <taxon>Flavobacteriia</taxon>
        <taxon>Flavobacteriales</taxon>
        <taxon>Flavobacteriaceae</taxon>
        <taxon>Flavivirga</taxon>
    </lineage>
</organism>
<evidence type="ECO:0000256" key="5">
    <source>
        <dbReference type="ARBA" id="ARBA00022692"/>
    </source>
</evidence>
<evidence type="ECO:0000256" key="3">
    <source>
        <dbReference type="ARBA" id="ARBA00022448"/>
    </source>
</evidence>
<protein>
    <submittedName>
        <fullName evidence="11">TolC family protein</fullName>
    </submittedName>
</protein>
<reference evidence="11 12" key="1">
    <citation type="submission" date="2018-01" db="EMBL/GenBank/DDBJ databases">
        <title>Complete genome sequence of Flavivirga eckloniae ECD14 isolated from seaweed Ecklonia cava.</title>
        <authorList>
            <person name="Lee J.H."/>
            <person name="Baik K.S."/>
            <person name="Seong C.N."/>
        </authorList>
    </citation>
    <scope>NUCLEOTIDE SEQUENCE [LARGE SCALE GENOMIC DNA]</scope>
    <source>
        <strain evidence="11 12">ECD14</strain>
    </source>
</reference>
<dbReference type="OrthoDB" id="9811587at2"/>
<proteinExistence type="inferred from homology"/>
<dbReference type="RefSeq" id="WP_102755530.1">
    <property type="nucleotide sequence ID" value="NZ_CP025791.1"/>
</dbReference>
<dbReference type="AlphaFoldDB" id="A0A2K9PPB2"/>
<dbReference type="Proteomes" id="UP000235826">
    <property type="component" value="Chromosome"/>
</dbReference>
<evidence type="ECO:0000256" key="7">
    <source>
        <dbReference type="ARBA" id="ARBA00023237"/>
    </source>
</evidence>
<keyword evidence="6" id="KW-0472">Membrane</keyword>
<sequence>MKRYLFVSAFLLIGLALSAQEKKWTLKECVNYAIENNLSVKQARFDAETAKQDVVDARGNFLPSVSASASHTYNFGSFIDQNGGRISIDSRGNSFSIGTGVTIFNGFRNTNLYKQSKLGLKSSQIQLDILTDNMSLNIANAYLNILLNKENLKIALEQIEVTQKQLNQAKAFVESGVRARSTILEVEAQLATDNERLVNARNSVDLALLNLAQLLQITHKGFDVEDVLLEVSSLAIAYNNSDDIYNVAETKRPEIKRANLDIENSDLSIEISKSAFLPSLSFSAGAGTSYQHSQGQRDVRPEVQINDPNDPSDDVLVFVPNGFGRQLEDNLGYNLGFSLSIPIFSRFKNKANVSKARINREKSELRLEEEKQTLRSNIEQAFADAKAALNQYLASESSVKLQQDALQNAQERYTLGVINSFDFEQIRNRLINAQASLINAKYNFVFKTKVLDFYMGKSLTN</sequence>
<evidence type="ECO:0000256" key="2">
    <source>
        <dbReference type="ARBA" id="ARBA00007613"/>
    </source>
</evidence>
<dbReference type="Pfam" id="PF02321">
    <property type="entry name" value="OEP"/>
    <property type="match status" value="2"/>
</dbReference>
<evidence type="ECO:0000313" key="12">
    <source>
        <dbReference type="Proteomes" id="UP000235826"/>
    </source>
</evidence>
<evidence type="ECO:0000256" key="4">
    <source>
        <dbReference type="ARBA" id="ARBA00022452"/>
    </source>
</evidence>
<evidence type="ECO:0000256" key="8">
    <source>
        <dbReference type="SAM" id="Coils"/>
    </source>
</evidence>
<name>A0A2K9PPB2_9FLAO</name>
<keyword evidence="7" id="KW-0998">Cell outer membrane</keyword>
<keyword evidence="12" id="KW-1185">Reference proteome</keyword>
<evidence type="ECO:0000256" key="1">
    <source>
        <dbReference type="ARBA" id="ARBA00004442"/>
    </source>
</evidence>
<dbReference type="KEGG" id="fek:C1H87_09245"/>
<comment type="similarity">
    <text evidence="2">Belongs to the outer membrane factor (OMF) (TC 1.B.17) family.</text>
</comment>